<dbReference type="PANTHER" id="PTHR40055">
    <property type="entry name" value="TRANSCRIPTIONAL REGULATOR YGIV-RELATED"/>
    <property type="match status" value="1"/>
</dbReference>
<reference evidence="5 6" key="1">
    <citation type="submission" date="2018-02" db="EMBL/GenBank/DDBJ databases">
        <title>Genome sequences of Apibacter spp., gut symbionts of Asian honey bees.</title>
        <authorList>
            <person name="Kwong W.K."/>
            <person name="Steele M.I."/>
            <person name="Moran N.A."/>
        </authorList>
    </citation>
    <scope>NUCLEOTIDE SEQUENCE [LARGE SCALE GENOMIC DNA]</scope>
    <source>
        <strain evidence="6">wkB301</strain>
    </source>
</reference>
<dbReference type="InterPro" id="IPR029442">
    <property type="entry name" value="GyrI-like"/>
</dbReference>
<sequence length="314" mass="36379">MVSKEESKQVYIARINWVMDYINNNIDSTIDLSVMANIALFSPYHFHRIFTFITGETPKHFLLRIRLEKVASHLQNNTKDSIQEIAFQYGFTNISSFSRAFKSYFKINAKEFRKLDKAIFIKNGIRYSKNGKLVSKISKNIEEKSDHICYIKQNELVIMNTKIEIKQMPELHLIYCRHVGAFNKIGQAYDKLFKWATPKNLITPTTKTVTVYQDDPSVTDIEKVRQDACITVENDVKVEGEIGKSIIPGGNYAVGHFEIKDNEFEKSWNTMCLWLTESGYQPAGSCSYELYHNNHDEHPEKKFILDICIPIKPL</sequence>
<accession>A0A2S8A783</accession>
<keyword evidence="2" id="KW-0238">DNA-binding</keyword>
<dbReference type="Gene3D" id="1.10.10.60">
    <property type="entry name" value="Homeodomain-like"/>
    <property type="match status" value="2"/>
</dbReference>
<proteinExistence type="predicted"/>
<dbReference type="SMART" id="SM00342">
    <property type="entry name" value="HTH_ARAC"/>
    <property type="match status" value="1"/>
</dbReference>
<dbReference type="InterPro" id="IPR050908">
    <property type="entry name" value="SmbC-like"/>
</dbReference>
<dbReference type="Gene3D" id="3.20.80.10">
    <property type="entry name" value="Regulatory factor, effector binding domain"/>
    <property type="match status" value="1"/>
</dbReference>
<evidence type="ECO:0000313" key="6">
    <source>
        <dbReference type="Proteomes" id="UP000238042"/>
    </source>
</evidence>
<evidence type="ECO:0000313" key="5">
    <source>
        <dbReference type="EMBL" id="PQL90366.1"/>
    </source>
</evidence>
<dbReference type="PROSITE" id="PS00041">
    <property type="entry name" value="HTH_ARAC_FAMILY_1"/>
    <property type="match status" value="1"/>
</dbReference>
<name>A0A2S8A783_9FLAO</name>
<dbReference type="PROSITE" id="PS01124">
    <property type="entry name" value="HTH_ARAC_FAMILY_2"/>
    <property type="match status" value="1"/>
</dbReference>
<dbReference type="GO" id="GO:0003700">
    <property type="term" value="F:DNA-binding transcription factor activity"/>
    <property type="evidence" value="ECO:0007669"/>
    <property type="project" value="InterPro"/>
</dbReference>
<dbReference type="SMART" id="SM00871">
    <property type="entry name" value="AraC_E_bind"/>
    <property type="match status" value="1"/>
</dbReference>
<dbReference type="Proteomes" id="UP000238042">
    <property type="component" value="Unassembled WGS sequence"/>
</dbReference>
<dbReference type="EMBL" id="PSZM01000046">
    <property type="protein sequence ID" value="PQL90366.1"/>
    <property type="molecule type" value="Genomic_DNA"/>
</dbReference>
<dbReference type="InterPro" id="IPR009057">
    <property type="entry name" value="Homeodomain-like_sf"/>
</dbReference>
<keyword evidence="3" id="KW-0804">Transcription</keyword>
<protein>
    <submittedName>
        <fullName evidence="5">AraC family transcriptional regulator</fullName>
    </submittedName>
</protein>
<gene>
    <name evidence="5" type="ORF">C4S77_10740</name>
</gene>
<organism evidence="5 6">
    <name type="scientific">Apibacter adventoris</name>
    <dbReference type="NCBI Taxonomy" id="1679466"/>
    <lineage>
        <taxon>Bacteria</taxon>
        <taxon>Pseudomonadati</taxon>
        <taxon>Bacteroidota</taxon>
        <taxon>Flavobacteriia</taxon>
        <taxon>Flavobacteriales</taxon>
        <taxon>Weeksellaceae</taxon>
        <taxon>Apibacter</taxon>
    </lineage>
</organism>
<dbReference type="Pfam" id="PF12833">
    <property type="entry name" value="HTH_18"/>
    <property type="match status" value="1"/>
</dbReference>
<dbReference type="SUPFAM" id="SSF46689">
    <property type="entry name" value="Homeodomain-like"/>
    <property type="match status" value="2"/>
</dbReference>
<evidence type="ECO:0000256" key="2">
    <source>
        <dbReference type="ARBA" id="ARBA00023125"/>
    </source>
</evidence>
<evidence type="ECO:0000256" key="1">
    <source>
        <dbReference type="ARBA" id="ARBA00023015"/>
    </source>
</evidence>
<dbReference type="RefSeq" id="WP_105191865.1">
    <property type="nucleotide sequence ID" value="NZ_PSZM01000046.1"/>
</dbReference>
<comment type="caution">
    <text evidence="5">The sequence shown here is derived from an EMBL/GenBank/DDBJ whole genome shotgun (WGS) entry which is preliminary data.</text>
</comment>
<dbReference type="AlphaFoldDB" id="A0A2S8A783"/>
<dbReference type="Pfam" id="PF06445">
    <property type="entry name" value="GyrI-like"/>
    <property type="match status" value="1"/>
</dbReference>
<dbReference type="InterPro" id="IPR018062">
    <property type="entry name" value="HTH_AraC-typ_CS"/>
</dbReference>
<dbReference type="GO" id="GO:0043565">
    <property type="term" value="F:sequence-specific DNA binding"/>
    <property type="evidence" value="ECO:0007669"/>
    <property type="project" value="InterPro"/>
</dbReference>
<dbReference type="InterPro" id="IPR010499">
    <property type="entry name" value="AraC_E-bd"/>
</dbReference>
<evidence type="ECO:0000259" key="4">
    <source>
        <dbReference type="PROSITE" id="PS01124"/>
    </source>
</evidence>
<dbReference type="OrthoDB" id="9816011at2"/>
<dbReference type="SUPFAM" id="SSF55136">
    <property type="entry name" value="Probable bacterial effector-binding domain"/>
    <property type="match status" value="1"/>
</dbReference>
<keyword evidence="1" id="KW-0805">Transcription regulation</keyword>
<dbReference type="InterPro" id="IPR018060">
    <property type="entry name" value="HTH_AraC"/>
</dbReference>
<evidence type="ECO:0000256" key="3">
    <source>
        <dbReference type="ARBA" id="ARBA00023163"/>
    </source>
</evidence>
<dbReference type="InterPro" id="IPR011256">
    <property type="entry name" value="Reg_factor_effector_dom_sf"/>
</dbReference>
<feature type="domain" description="HTH araC/xylS-type" evidence="4">
    <location>
        <begin position="16"/>
        <end position="115"/>
    </location>
</feature>
<keyword evidence="6" id="KW-1185">Reference proteome</keyword>
<dbReference type="PANTHER" id="PTHR40055:SF1">
    <property type="entry name" value="TRANSCRIPTIONAL REGULATOR YGIV-RELATED"/>
    <property type="match status" value="1"/>
</dbReference>